<comment type="caution">
    <text evidence="1">The sequence shown here is derived from an EMBL/GenBank/DDBJ whole genome shotgun (WGS) entry which is preliminary data.</text>
</comment>
<dbReference type="AlphaFoldDB" id="A0A0G1UYY2"/>
<protein>
    <submittedName>
        <fullName evidence="1">Uncharacterized protein</fullName>
    </submittedName>
</protein>
<evidence type="ECO:0000313" key="1">
    <source>
        <dbReference type="EMBL" id="KKU99464.1"/>
    </source>
</evidence>
<gene>
    <name evidence="1" type="ORF">UY33_C0031G0004</name>
</gene>
<evidence type="ECO:0000313" key="2">
    <source>
        <dbReference type="Proteomes" id="UP000034637"/>
    </source>
</evidence>
<name>A0A0G1UYY2_9BACT</name>
<organism evidence="1 2">
    <name type="scientific">Candidatus Amesbacteria bacterium GW2011_GWA1_48_9</name>
    <dbReference type="NCBI Taxonomy" id="1618355"/>
    <lineage>
        <taxon>Bacteria</taxon>
        <taxon>Candidatus Amesiibacteriota</taxon>
    </lineage>
</organism>
<dbReference type="Proteomes" id="UP000034637">
    <property type="component" value="Unassembled WGS sequence"/>
</dbReference>
<accession>A0A0G1UYY2</accession>
<proteinExistence type="predicted"/>
<reference evidence="1 2" key="1">
    <citation type="journal article" date="2015" name="Nature">
        <title>rRNA introns, odd ribosomes, and small enigmatic genomes across a large radiation of phyla.</title>
        <authorList>
            <person name="Brown C.T."/>
            <person name="Hug L.A."/>
            <person name="Thomas B.C."/>
            <person name="Sharon I."/>
            <person name="Castelle C.J."/>
            <person name="Singh A."/>
            <person name="Wilkins M.J."/>
            <person name="Williams K.H."/>
            <person name="Banfield J.F."/>
        </authorList>
    </citation>
    <scope>NUCLEOTIDE SEQUENCE [LARGE SCALE GENOMIC DNA]</scope>
</reference>
<sequence>MDLEKLTQIIRHKSKSLPEGVNIISPEELPSETKADWLITLLSRMYVEHGITKHRDQLVADIDSGNCRIWFATKDNLPIGSAAQVKQSDQAVEIGRAVSLTNGVGGLLMLLAASDHFSRSDQPLVAEVRIADDFMGIPSGEATQVICFKHLAMIPHACIPAFNHGQPNRQEMFVFSSSQPFSDSEPAFLPDKQSILGLLASTALKLITSRFHPKLTVRTSPDPQPHRRGWEIARTRPFSVLIPTSPPTKLETAVNKAEKESPFTLIPLELHPSSSPAVLECLNLGFIPCGIDRQPGPQGHPVLLLGKLRPGTLLAPLQLAHHLHPDETQAVNLIDRTFRARLR</sequence>
<dbReference type="EMBL" id="LCPP01000031">
    <property type="protein sequence ID" value="KKU99464.1"/>
    <property type="molecule type" value="Genomic_DNA"/>
</dbReference>